<evidence type="ECO:0000313" key="1">
    <source>
        <dbReference type="EMBL" id="KAK2119104.1"/>
    </source>
</evidence>
<proteinExistence type="predicted"/>
<evidence type="ECO:0000313" key="2">
    <source>
        <dbReference type="Proteomes" id="UP001266305"/>
    </source>
</evidence>
<comment type="caution">
    <text evidence="1">The sequence shown here is derived from an EMBL/GenBank/DDBJ whole genome shotgun (WGS) entry which is preliminary data.</text>
</comment>
<accession>A0ABQ9WBV2</accession>
<dbReference type="Proteomes" id="UP001266305">
    <property type="component" value="Unassembled WGS sequence"/>
</dbReference>
<name>A0ABQ9WBV2_SAGOE</name>
<dbReference type="EMBL" id="JASSZA010000001">
    <property type="protein sequence ID" value="KAK2119104.1"/>
    <property type="molecule type" value="Genomic_DNA"/>
</dbReference>
<organism evidence="1 2">
    <name type="scientific">Saguinus oedipus</name>
    <name type="common">Cotton-top tamarin</name>
    <name type="synonym">Oedipomidas oedipus</name>
    <dbReference type="NCBI Taxonomy" id="9490"/>
    <lineage>
        <taxon>Eukaryota</taxon>
        <taxon>Metazoa</taxon>
        <taxon>Chordata</taxon>
        <taxon>Craniata</taxon>
        <taxon>Vertebrata</taxon>
        <taxon>Euteleostomi</taxon>
        <taxon>Mammalia</taxon>
        <taxon>Eutheria</taxon>
        <taxon>Euarchontoglires</taxon>
        <taxon>Primates</taxon>
        <taxon>Haplorrhini</taxon>
        <taxon>Platyrrhini</taxon>
        <taxon>Cebidae</taxon>
        <taxon>Callitrichinae</taxon>
        <taxon>Saguinus</taxon>
    </lineage>
</organism>
<gene>
    <name evidence="1" type="ORF">P7K49_000490</name>
</gene>
<protein>
    <submittedName>
        <fullName evidence="1">Uncharacterized protein</fullName>
    </submittedName>
</protein>
<sequence>MAIFSILMLIFECQHERSHVEEHIPPSKKQVKSHMPQKPLENTFDSTVQWLQ</sequence>
<reference evidence="1 2" key="1">
    <citation type="submission" date="2023-05" db="EMBL/GenBank/DDBJ databases">
        <title>B98-5 Cell Line De Novo Hybrid Assembly: An Optical Mapping Approach.</title>
        <authorList>
            <person name="Kananen K."/>
            <person name="Auerbach J.A."/>
            <person name="Kautto E."/>
            <person name="Blachly J.S."/>
        </authorList>
    </citation>
    <scope>NUCLEOTIDE SEQUENCE [LARGE SCALE GENOMIC DNA]</scope>
    <source>
        <strain evidence="1">B95-8</strain>
        <tissue evidence="1">Cell line</tissue>
    </source>
</reference>
<keyword evidence="2" id="KW-1185">Reference proteome</keyword>